<comment type="cofactor">
    <cofactor evidence="1">
        <name>Zn(2+)</name>
        <dbReference type="ChEBI" id="CHEBI:29105"/>
    </cofactor>
</comment>
<dbReference type="Pfam" id="PF01431">
    <property type="entry name" value="Peptidase_M13"/>
    <property type="match status" value="1"/>
</dbReference>
<keyword evidence="7" id="KW-0482">Metalloprotease</keyword>
<keyword evidence="9" id="KW-0472">Membrane</keyword>
<dbReference type="InterPro" id="IPR008753">
    <property type="entry name" value="Peptidase_M13_N"/>
</dbReference>
<keyword evidence="9" id="KW-0812">Transmembrane</keyword>
<dbReference type="InterPro" id="IPR024079">
    <property type="entry name" value="MetalloPept_cat_dom_sf"/>
</dbReference>
<dbReference type="SUPFAM" id="SSF55486">
    <property type="entry name" value="Metalloproteases ('zincins'), catalytic domain"/>
    <property type="match status" value="2"/>
</dbReference>
<dbReference type="InterPro" id="IPR000718">
    <property type="entry name" value="Peptidase_M13"/>
</dbReference>
<dbReference type="InterPro" id="IPR042089">
    <property type="entry name" value="Peptidase_M13_dom_2"/>
</dbReference>
<dbReference type="Gene3D" id="1.10.1380.10">
    <property type="entry name" value="Neutral endopeptidase , domain2"/>
    <property type="match status" value="1"/>
</dbReference>
<evidence type="ECO:0000259" key="11">
    <source>
        <dbReference type="Pfam" id="PF05649"/>
    </source>
</evidence>
<protein>
    <recommendedName>
        <fullName evidence="14">Endothelin-converting enzyme 1</fullName>
    </recommendedName>
</protein>
<comment type="similarity">
    <text evidence="2">Belongs to the peptidase M13 family.</text>
</comment>
<dbReference type="PANTHER" id="PTHR11733:SF167">
    <property type="entry name" value="FI17812P1-RELATED"/>
    <property type="match status" value="1"/>
</dbReference>
<evidence type="ECO:0000256" key="7">
    <source>
        <dbReference type="ARBA" id="ARBA00023049"/>
    </source>
</evidence>
<reference evidence="12 13" key="1">
    <citation type="journal article" date="2020" name="ISME J.">
        <title>Uncovering the hidden diversity of litter-decomposition mechanisms in mushroom-forming fungi.</title>
        <authorList>
            <person name="Floudas D."/>
            <person name="Bentzer J."/>
            <person name="Ahren D."/>
            <person name="Johansson T."/>
            <person name="Persson P."/>
            <person name="Tunlid A."/>
        </authorList>
    </citation>
    <scope>NUCLEOTIDE SEQUENCE [LARGE SCALE GENOMIC DNA]</scope>
    <source>
        <strain evidence="12 13">CBS 146.42</strain>
    </source>
</reference>
<evidence type="ECO:0000256" key="9">
    <source>
        <dbReference type="SAM" id="Phobius"/>
    </source>
</evidence>
<evidence type="ECO:0000313" key="13">
    <source>
        <dbReference type="Proteomes" id="UP000559027"/>
    </source>
</evidence>
<evidence type="ECO:0000256" key="3">
    <source>
        <dbReference type="ARBA" id="ARBA00022670"/>
    </source>
</evidence>
<feature type="domain" description="Peptidase M13 N-terminal" evidence="11">
    <location>
        <begin position="184"/>
        <end position="635"/>
    </location>
</feature>
<feature type="compositionally biased region" description="Basic and acidic residues" evidence="8">
    <location>
        <begin position="385"/>
        <end position="396"/>
    </location>
</feature>
<dbReference type="GO" id="GO:0004222">
    <property type="term" value="F:metalloendopeptidase activity"/>
    <property type="evidence" value="ECO:0007669"/>
    <property type="project" value="InterPro"/>
</dbReference>
<dbReference type="PANTHER" id="PTHR11733">
    <property type="entry name" value="ZINC METALLOPROTEASE FAMILY M13 NEPRILYSIN-RELATED"/>
    <property type="match status" value="1"/>
</dbReference>
<evidence type="ECO:0000256" key="4">
    <source>
        <dbReference type="ARBA" id="ARBA00022723"/>
    </source>
</evidence>
<evidence type="ECO:0008006" key="14">
    <source>
        <dbReference type="Google" id="ProtNLM"/>
    </source>
</evidence>
<evidence type="ECO:0000256" key="6">
    <source>
        <dbReference type="ARBA" id="ARBA00022833"/>
    </source>
</evidence>
<dbReference type="GO" id="GO:0005886">
    <property type="term" value="C:plasma membrane"/>
    <property type="evidence" value="ECO:0007669"/>
    <property type="project" value="TreeGrafter"/>
</dbReference>
<evidence type="ECO:0000256" key="1">
    <source>
        <dbReference type="ARBA" id="ARBA00001947"/>
    </source>
</evidence>
<dbReference type="Pfam" id="PF05649">
    <property type="entry name" value="Peptidase_M13_N"/>
    <property type="match status" value="1"/>
</dbReference>
<keyword evidence="13" id="KW-1185">Reference proteome</keyword>
<feature type="region of interest" description="Disordered" evidence="8">
    <location>
        <begin position="1"/>
        <end position="30"/>
    </location>
</feature>
<proteinExistence type="inferred from homology"/>
<dbReference type="AlphaFoldDB" id="A0A8H5G538"/>
<keyword evidence="3" id="KW-0645">Protease</keyword>
<accession>A0A8H5G538</accession>
<evidence type="ECO:0000256" key="5">
    <source>
        <dbReference type="ARBA" id="ARBA00022801"/>
    </source>
</evidence>
<sequence length="910" mass="101274">MSDRDPGPSASYESAPLLIDPEEEERDQPTFSDRINTVVQEPLTPLTKILLILALSLLLVSSIFIGLFAGAQHKLSLVGDNKPGGTVTRIFTTTEYHTLPHTETEIFTKTKTATTTTTQVGSTTRVGTVTTTTTYTTTDKVTTTVKPVPVPGPTGGPEKDVCMEPQCIVLAGTILSSLDTTQDPCENFYEYVNNGWLKAHPLPADKSSFGNFEALARQNKQVIQRILESSGENALLSQDPYDQEILEKIRDMYSSCLNEPLLDGIGSAPLEHFVETLRKLFREEDTDISLRKGRKKSKGLTAALAFLHSQGIGPLFSFEVEGDVGVDPNHMVLWFSQPNFGLPSKEYYEEKSTRKLYQTVVERLLTILDDGSDLDDELGLAQDDKQTRFSTKEKTQRIWPPWPWPPWDGDDDGGDGGEDEPPRHRDIHGLAKKVVEFESKMAQASLDLDILLQDPIATYNPVHPTVLFDELPQVDFPTYFSTFTPRRFPNRVIVTYPEYARSLSKILNDTPNLVIESYLVVRAALALSPYLGTSTEAWQAQRTLLEALTGIKKGAVGDRGEHCVGKVEETLGFAAGRYFVNETFGGDSRAKGTKIITDIVKAFKGSLRNIDWMDAESANAAAEKADAIRVKVGYPLSPNTENARSIAQYYSKVEIDKGDFFNNMLSAQKSEIFKSWLRLELSRDPESWEMWPSMANAYFNPPANEIVFPAGILQPPFFSQEWPGYLSYGAFGQVASHELTHAFDSAGRLYNQHGKLEEWWTNSTSEGFKVKQDCIVKQYSAYTIDDGKGGKIHVNGNLTSGENIGDTGLIQSYRAWKAQYDASAEAGGEHLLPGLNYTREQLFFIAFGRIWARAMKPAAAVQRIRTDPHSPSRYRVDGTVSNIPEFAKAFNCPKGAKLNPPREKQCIFWG</sequence>
<dbReference type="OrthoDB" id="6475849at2759"/>
<feature type="region of interest" description="Disordered" evidence="8">
    <location>
        <begin position="385"/>
        <end position="425"/>
    </location>
</feature>
<keyword evidence="5" id="KW-0378">Hydrolase</keyword>
<name>A0A8H5G538_9AGAR</name>
<dbReference type="PROSITE" id="PS51885">
    <property type="entry name" value="NEPRILYSIN"/>
    <property type="match status" value="1"/>
</dbReference>
<evidence type="ECO:0000259" key="10">
    <source>
        <dbReference type="Pfam" id="PF01431"/>
    </source>
</evidence>
<keyword evidence="6" id="KW-0862">Zinc</keyword>
<dbReference type="InterPro" id="IPR018497">
    <property type="entry name" value="Peptidase_M13_C"/>
</dbReference>
<evidence type="ECO:0000256" key="2">
    <source>
        <dbReference type="ARBA" id="ARBA00007357"/>
    </source>
</evidence>
<evidence type="ECO:0000256" key="8">
    <source>
        <dbReference type="SAM" id="MobiDB-lite"/>
    </source>
</evidence>
<comment type="caution">
    <text evidence="12">The sequence shown here is derived from an EMBL/GenBank/DDBJ whole genome shotgun (WGS) entry which is preliminary data.</text>
</comment>
<feature type="compositionally biased region" description="Acidic residues" evidence="8">
    <location>
        <begin position="408"/>
        <end position="419"/>
    </location>
</feature>
<dbReference type="PRINTS" id="PR00786">
    <property type="entry name" value="NEPRILYSIN"/>
</dbReference>
<feature type="transmembrane region" description="Helical" evidence="9">
    <location>
        <begin position="49"/>
        <end position="71"/>
    </location>
</feature>
<dbReference type="Proteomes" id="UP000559027">
    <property type="component" value="Unassembled WGS sequence"/>
</dbReference>
<keyword evidence="4" id="KW-0479">Metal-binding</keyword>
<dbReference type="CDD" id="cd08662">
    <property type="entry name" value="M13"/>
    <property type="match status" value="1"/>
</dbReference>
<keyword evidence="9" id="KW-1133">Transmembrane helix</keyword>
<feature type="domain" description="Peptidase M13 C-terminal" evidence="10">
    <location>
        <begin position="696"/>
        <end position="906"/>
    </location>
</feature>
<organism evidence="12 13">
    <name type="scientific">Leucocoprinus leucothites</name>
    <dbReference type="NCBI Taxonomy" id="201217"/>
    <lineage>
        <taxon>Eukaryota</taxon>
        <taxon>Fungi</taxon>
        <taxon>Dikarya</taxon>
        <taxon>Basidiomycota</taxon>
        <taxon>Agaricomycotina</taxon>
        <taxon>Agaricomycetes</taxon>
        <taxon>Agaricomycetidae</taxon>
        <taxon>Agaricales</taxon>
        <taxon>Agaricineae</taxon>
        <taxon>Agaricaceae</taxon>
        <taxon>Leucocoprinus</taxon>
    </lineage>
</organism>
<dbReference type="EMBL" id="JAACJO010000005">
    <property type="protein sequence ID" value="KAF5358499.1"/>
    <property type="molecule type" value="Genomic_DNA"/>
</dbReference>
<dbReference type="Gene3D" id="3.40.390.10">
    <property type="entry name" value="Collagenase (Catalytic Domain)"/>
    <property type="match status" value="1"/>
</dbReference>
<dbReference type="GO" id="GO:0016485">
    <property type="term" value="P:protein processing"/>
    <property type="evidence" value="ECO:0007669"/>
    <property type="project" value="TreeGrafter"/>
</dbReference>
<dbReference type="GO" id="GO:0046872">
    <property type="term" value="F:metal ion binding"/>
    <property type="evidence" value="ECO:0007669"/>
    <property type="project" value="UniProtKB-KW"/>
</dbReference>
<evidence type="ECO:0000313" key="12">
    <source>
        <dbReference type="EMBL" id="KAF5358499.1"/>
    </source>
</evidence>
<gene>
    <name evidence="12" type="ORF">D9756_001692</name>
</gene>